<evidence type="ECO:0000256" key="1">
    <source>
        <dbReference type="SAM" id="MobiDB-lite"/>
    </source>
</evidence>
<feature type="compositionally biased region" description="Polar residues" evidence="1">
    <location>
        <begin position="63"/>
        <end position="73"/>
    </location>
</feature>
<sequence>MYTSGDTLPRTDYSTTVSVPWSLFSGKALQLTGVASLFVPHTGEEIRKQVSRGRQLNIPGTPPTTRMSIDSTA</sequence>
<dbReference type="EMBL" id="VSRR010006567">
    <property type="protein sequence ID" value="MPC45097.1"/>
    <property type="molecule type" value="Genomic_DNA"/>
</dbReference>
<name>A0A5B7FHU8_PORTR</name>
<proteinExistence type="predicted"/>
<keyword evidence="3" id="KW-1185">Reference proteome</keyword>
<organism evidence="2 3">
    <name type="scientific">Portunus trituberculatus</name>
    <name type="common">Swimming crab</name>
    <name type="synonym">Neptunus trituberculatus</name>
    <dbReference type="NCBI Taxonomy" id="210409"/>
    <lineage>
        <taxon>Eukaryota</taxon>
        <taxon>Metazoa</taxon>
        <taxon>Ecdysozoa</taxon>
        <taxon>Arthropoda</taxon>
        <taxon>Crustacea</taxon>
        <taxon>Multicrustacea</taxon>
        <taxon>Malacostraca</taxon>
        <taxon>Eumalacostraca</taxon>
        <taxon>Eucarida</taxon>
        <taxon>Decapoda</taxon>
        <taxon>Pleocyemata</taxon>
        <taxon>Brachyura</taxon>
        <taxon>Eubrachyura</taxon>
        <taxon>Portunoidea</taxon>
        <taxon>Portunidae</taxon>
        <taxon>Portuninae</taxon>
        <taxon>Portunus</taxon>
    </lineage>
</organism>
<accession>A0A5B7FHU8</accession>
<comment type="caution">
    <text evidence="2">The sequence shown here is derived from an EMBL/GenBank/DDBJ whole genome shotgun (WGS) entry which is preliminary data.</text>
</comment>
<gene>
    <name evidence="2" type="ORF">E2C01_038782</name>
</gene>
<reference evidence="2 3" key="1">
    <citation type="submission" date="2019-05" db="EMBL/GenBank/DDBJ databases">
        <title>Another draft genome of Portunus trituberculatus and its Hox gene families provides insights of decapod evolution.</title>
        <authorList>
            <person name="Jeong J.-H."/>
            <person name="Song I."/>
            <person name="Kim S."/>
            <person name="Choi T."/>
            <person name="Kim D."/>
            <person name="Ryu S."/>
            <person name="Kim W."/>
        </authorList>
    </citation>
    <scope>NUCLEOTIDE SEQUENCE [LARGE SCALE GENOMIC DNA]</scope>
    <source>
        <tissue evidence="2">Muscle</tissue>
    </source>
</reference>
<evidence type="ECO:0000313" key="2">
    <source>
        <dbReference type="EMBL" id="MPC45097.1"/>
    </source>
</evidence>
<protein>
    <submittedName>
        <fullName evidence="2">Uncharacterized protein</fullName>
    </submittedName>
</protein>
<dbReference type="AlphaFoldDB" id="A0A5B7FHU8"/>
<evidence type="ECO:0000313" key="3">
    <source>
        <dbReference type="Proteomes" id="UP000324222"/>
    </source>
</evidence>
<feature type="region of interest" description="Disordered" evidence="1">
    <location>
        <begin position="48"/>
        <end position="73"/>
    </location>
</feature>
<dbReference type="Proteomes" id="UP000324222">
    <property type="component" value="Unassembled WGS sequence"/>
</dbReference>